<name>A0A8B3S760_9EURY</name>
<organism evidence="1 2">
    <name type="scientific">Candidatus Argoarchaeum ethanivorans</name>
    <dbReference type="NCBI Taxonomy" id="2608793"/>
    <lineage>
        <taxon>Archaea</taxon>
        <taxon>Methanobacteriati</taxon>
        <taxon>Methanobacteriota</taxon>
        <taxon>Stenosarchaea group</taxon>
        <taxon>Methanomicrobia</taxon>
        <taxon>Methanosarcinales</taxon>
        <taxon>Methanosarcinales incertae sedis</taxon>
        <taxon>GOM Arc I cluster</taxon>
        <taxon>Candidatus Argoarchaeum</taxon>
    </lineage>
</organism>
<dbReference type="SUPFAM" id="SSF46689">
    <property type="entry name" value="Homeodomain-like"/>
    <property type="match status" value="1"/>
</dbReference>
<dbReference type="Pfam" id="PF13565">
    <property type="entry name" value="HTH_32"/>
    <property type="match status" value="1"/>
</dbReference>
<proteinExistence type="predicted"/>
<evidence type="ECO:0000313" key="2">
    <source>
        <dbReference type="Proteomes" id="UP000291831"/>
    </source>
</evidence>
<comment type="caution">
    <text evidence="1">The sequence shown here is derived from an EMBL/GenBank/DDBJ whole genome shotgun (WGS) entry which is preliminary data.</text>
</comment>
<sequence>MVKTEQIQIKRHLTVQDLSKRIKHLEKDTTVLKRLYFIKHRYNDKSVEVASDFVGVSKNTGYIWQERWNEEGYDGIIPKFAGGRPSKLTASQKEKLKKILEDGGNWTTKDVQLLISKEFGVEYSAKQIRIILGGFGMNYAKPYSFDYRKPKDAEYILKKDCQK</sequence>
<dbReference type="AlphaFoldDB" id="A0A8B3S760"/>
<dbReference type="InterPro" id="IPR009057">
    <property type="entry name" value="Homeodomain-like_sf"/>
</dbReference>
<dbReference type="Proteomes" id="UP000291831">
    <property type="component" value="Unassembled WGS sequence"/>
</dbReference>
<protein>
    <submittedName>
        <fullName evidence="1">Uncharacterized protein</fullName>
    </submittedName>
</protein>
<gene>
    <name evidence="1" type="ORF">AEth_00168</name>
</gene>
<reference evidence="2" key="1">
    <citation type="submission" date="2019-01" db="EMBL/GenBank/DDBJ databases">
        <title>Anaerobic oxidation of ethane by archaea from a marine hydrocarbon seep.</title>
        <authorList>
            <person name="Musat F."/>
        </authorList>
    </citation>
    <scope>NUCLEOTIDE SEQUENCE [LARGE SCALE GENOMIC DNA]</scope>
</reference>
<accession>A0A8B3S760</accession>
<dbReference type="EMBL" id="RPGO01000003">
    <property type="protein sequence ID" value="RZB33051.1"/>
    <property type="molecule type" value="Genomic_DNA"/>
</dbReference>
<evidence type="ECO:0000313" key="1">
    <source>
        <dbReference type="EMBL" id="RZB33051.1"/>
    </source>
</evidence>